<keyword evidence="2" id="KW-0812">Transmembrane</keyword>
<sequence length="537" mass="60074">MADPHKVRFFFFFCLSILFANSNSVSIQNEHGHDQIPRHEYEPKDSSDRFNDPQEVLLLKLEELVRNLSEVVSRLETKLSESSKADDEFSVDSLGKKDKISLREYDGGTKNQDFKAKDGEKGRDLERKGVCVSRNGDVLVEFYTECESPITAMVAYMSVYKNESSVVIGHRNDLSGKIRVFRENGSLYGSAMPRSKPLVFLKQRLLFLTETGAGSLDLRSLKVKESECEGLNHSLARNYVFDATERSKAYGFTSDGDLIHVLLLGDITNFKCRVRYKKKLEMLEPLAFQAIKGYLIVVDPEKVFVFNISTPHYVRAGVPRLLSSTSLDEIKLSFLTYQVMDENKERGQVMPVIAGDREKLIVLGLGGGYMGMYHSNLPVLKGESNSILWTSPVLFFILFLFGAWQFFAKKKEALTLWGPDDPFTSTSTSATNGAPVGSNSGDRPFIDTSSRGSDVADLRSSGLRSRRYASPSRYPAGATSSFRPKSADPISRPSSIDPNYRAAPELNYRISTLEPPPGFPKRRESLFANARVSDDNS</sequence>
<name>A0A6A2XGB6_HIBSY</name>
<feature type="region of interest" description="Disordered" evidence="1">
    <location>
        <begin position="511"/>
        <end position="537"/>
    </location>
</feature>
<dbReference type="EMBL" id="VEPZ02001417">
    <property type="protein sequence ID" value="KAE8674512.1"/>
    <property type="molecule type" value="Genomic_DNA"/>
</dbReference>
<feature type="region of interest" description="Disordered" evidence="1">
    <location>
        <begin position="29"/>
        <end position="50"/>
    </location>
</feature>
<feature type="region of interest" description="Disordered" evidence="1">
    <location>
        <begin position="426"/>
        <end position="499"/>
    </location>
</feature>
<feature type="signal peptide" evidence="3">
    <location>
        <begin position="1"/>
        <end position="24"/>
    </location>
</feature>
<organism evidence="4 5">
    <name type="scientific">Hibiscus syriacus</name>
    <name type="common">Rose of Sharon</name>
    <dbReference type="NCBI Taxonomy" id="106335"/>
    <lineage>
        <taxon>Eukaryota</taxon>
        <taxon>Viridiplantae</taxon>
        <taxon>Streptophyta</taxon>
        <taxon>Embryophyta</taxon>
        <taxon>Tracheophyta</taxon>
        <taxon>Spermatophyta</taxon>
        <taxon>Magnoliopsida</taxon>
        <taxon>eudicotyledons</taxon>
        <taxon>Gunneridae</taxon>
        <taxon>Pentapetalae</taxon>
        <taxon>rosids</taxon>
        <taxon>malvids</taxon>
        <taxon>Malvales</taxon>
        <taxon>Malvaceae</taxon>
        <taxon>Malvoideae</taxon>
        <taxon>Hibiscus</taxon>
    </lineage>
</organism>
<comment type="caution">
    <text evidence="4">The sequence shown here is derived from an EMBL/GenBank/DDBJ whole genome shotgun (WGS) entry which is preliminary data.</text>
</comment>
<keyword evidence="2" id="KW-1133">Transmembrane helix</keyword>
<evidence type="ECO:0000313" key="4">
    <source>
        <dbReference type="EMBL" id="KAE8674512.1"/>
    </source>
</evidence>
<keyword evidence="2" id="KW-0472">Membrane</keyword>
<dbReference type="AlphaFoldDB" id="A0A6A2XGB6"/>
<dbReference type="PANTHER" id="PTHR35464:SF1">
    <property type="entry name" value="OS06G0115200 PROTEIN"/>
    <property type="match status" value="1"/>
</dbReference>
<feature type="transmembrane region" description="Helical" evidence="2">
    <location>
        <begin position="387"/>
        <end position="407"/>
    </location>
</feature>
<dbReference type="Proteomes" id="UP000436088">
    <property type="component" value="Unassembled WGS sequence"/>
</dbReference>
<gene>
    <name evidence="4" type="ORF">F3Y22_tig00111745pilonHSYRG00027</name>
</gene>
<keyword evidence="3" id="KW-0732">Signal</keyword>
<evidence type="ECO:0000256" key="2">
    <source>
        <dbReference type="SAM" id="Phobius"/>
    </source>
</evidence>
<proteinExistence type="predicted"/>
<dbReference type="PANTHER" id="PTHR35464">
    <property type="entry name" value="OS06G0115200 PROTEIN"/>
    <property type="match status" value="1"/>
</dbReference>
<reference evidence="4" key="1">
    <citation type="submission" date="2019-09" db="EMBL/GenBank/DDBJ databases">
        <title>Draft genome information of white flower Hibiscus syriacus.</title>
        <authorList>
            <person name="Kim Y.-M."/>
        </authorList>
    </citation>
    <scope>NUCLEOTIDE SEQUENCE [LARGE SCALE GENOMIC DNA]</scope>
    <source>
        <strain evidence="4">YM2019G1</strain>
    </source>
</reference>
<feature type="compositionally biased region" description="Polar residues" evidence="1">
    <location>
        <begin position="426"/>
        <end position="452"/>
    </location>
</feature>
<evidence type="ECO:0000256" key="3">
    <source>
        <dbReference type="SAM" id="SignalP"/>
    </source>
</evidence>
<feature type="chain" id="PRO_5025690318" evidence="3">
    <location>
        <begin position="25"/>
        <end position="537"/>
    </location>
</feature>
<accession>A0A6A2XGB6</accession>
<evidence type="ECO:0000313" key="5">
    <source>
        <dbReference type="Proteomes" id="UP000436088"/>
    </source>
</evidence>
<feature type="compositionally biased region" description="Basic and acidic residues" evidence="1">
    <location>
        <begin position="30"/>
        <end position="50"/>
    </location>
</feature>
<protein>
    <submittedName>
        <fullName evidence="4">Uncharacterized protein</fullName>
    </submittedName>
</protein>
<keyword evidence="5" id="KW-1185">Reference proteome</keyword>
<dbReference type="InterPro" id="IPR045288">
    <property type="entry name" value="At1g75140-like"/>
</dbReference>
<evidence type="ECO:0000256" key="1">
    <source>
        <dbReference type="SAM" id="MobiDB-lite"/>
    </source>
</evidence>